<feature type="transmembrane region" description="Helical" evidence="2">
    <location>
        <begin position="80"/>
        <end position="99"/>
    </location>
</feature>
<organism evidence="3 4">
    <name type="scientific">Massariosphaeria phaeospora</name>
    <dbReference type="NCBI Taxonomy" id="100035"/>
    <lineage>
        <taxon>Eukaryota</taxon>
        <taxon>Fungi</taxon>
        <taxon>Dikarya</taxon>
        <taxon>Ascomycota</taxon>
        <taxon>Pezizomycotina</taxon>
        <taxon>Dothideomycetes</taxon>
        <taxon>Pleosporomycetidae</taxon>
        <taxon>Pleosporales</taxon>
        <taxon>Pleosporales incertae sedis</taxon>
        <taxon>Massariosphaeria</taxon>
    </lineage>
</organism>
<feature type="transmembrane region" description="Helical" evidence="2">
    <location>
        <begin position="169"/>
        <end position="194"/>
    </location>
</feature>
<feature type="region of interest" description="Disordered" evidence="1">
    <location>
        <begin position="567"/>
        <end position="599"/>
    </location>
</feature>
<reference evidence="3 4" key="1">
    <citation type="submission" date="2020-01" db="EMBL/GenBank/DDBJ databases">
        <authorList>
            <consortium name="DOE Joint Genome Institute"/>
            <person name="Haridas S."/>
            <person name="Albert R."/>
            <person name="Binder M."/>
            <person name="Bloem J."/>
            <person name="Labutti K."/>
            <person name="Salamov A."/>
            <person name="Andreopoulos B."/>
            <person name="Baker S.E."/>
            <person name="Barry K."/>
            <person name="Bills G."/>
            <person name="Bluhm B.H."/>
            <person name="Cannon C."/>
            <person name="Castanera R."/>
            <person name="Culley D.E."/>
            <person name="Daum C."/>
            <person name="Ezra D."/>
            <person name="Gonzalez J.B."/>
            <person name="Henrissat B."/>
            <person name="Kuo A."/>
            <person name="Liang C."/>
            <person name="Lipzen A."/>
            <person name="Lutzoni F."/>
            <person name="Magnuson J."/>
            <person name="Mondo S."/>
            <person name="Nolan M."/>
            <person name="Ohm R."/>
            <person name="Pangilinan J."/>
            <person name="Park H.-J.H."/>
            <person name="Ramirez L."/>
            <person name="Alfaro M."/>
            <person name="Sun H."/>
            <person name="Tritt A."/>
            <person name="Yoshinaga Y."/>
            <person name="Zwiers L.-H.L."/>
            <person name="Turgeon B.G."/>
            <person name="Goodwin S.B."/>
            <person name="Spatafora J.W."/>
            <person name="Crous P.W."/>
            <person name="Grigoriev I.V."/>
        </authorList>
    </citation>
    <scope>NUCLEOTIDE SEQUENCE [LARGE SCALE GENOMIC DNA]</scope>
    <source>
        <strain evidence="3 4">CBS 611.86</strain>
    </source>
</reference>
<evidence type="ECO:0000256" key="2">
    <source>
        <dbReference type="SAM" id="Phobius"/>
    </source>
</evidence>
<protein>
    <submittedName>
        <fullName evidence="3">Uncharacterized protein</fullName>
    </submittedName>
</protein>
<accession>A0A7C8MM48</accession>
<dbReference type="AlphaFoldDB" id="A0A7C8MM48"/>
<sequence>MIVPTPLNTTAHHSSPECGFSGNPDIHGLGIRIGIYTQIVAVWFSNSFLLSQALILRDAVTTFSVAILTVSIIYAADPSAIHAVEAFILLQILAWCYIMGVQAKSSYTAGNFRGTLFRRVVNKAIGLCTMGLHVWFWWAGLDAMKKGGCGGTWMWYVVRTDMYGWARKVMMTFSLFTLVATLYWSAVGALRPWAWLKGRASRRQFVDAVRRWDEDGDRGKTRQEGDKCAERPSTERKSTDGRPLSHDGCSAYSCEHCSPVQRGFYLDREATLAASKTPVLPPSRPASPPASIPASSSLSSSSPTPPSLPLPTIPPPDPCAPEYAILQDVHAAELYIHHCISASPYLTIDGASRKPTFNLAMLRSLFTSPGPQAPCANIEAAQETTPGPSWWQCHVAVWRALLTLRLPAQTLALYSHLRVAMLMDPLNTPFQLHASLEPPVPIHISAHPIPTPSPSPFPSTLPTLSSITLASALLTTPSSSRSSSPSSTQSKKAWLGWYYALLDLLIHIIVMLQLELTLRWNRVSGLGELWGSVGQLIPFIVGVVGVVLVGGRWVGGVWEKRKGGRRVGREGWKGDRDRGRGGGDEEKEDEVGGGSGGEVVFGIGVQGWVGEGYARWKAEFEGVGKGRG</sequence>
<proteinExistence type="predicted"/>
<feature type="compositionally biased region" description="Basic and acidic residues" evidence="1">
    <location>
        <begin position="567"/>
        <end position="584"/>
    </location>
</feature>
<feature type="transmembrane region" description="Helical" evidence="2">
    <location>
        <begin position="536"/>
        <end position="555"/>
    </location>
</feature>
<feature type="transmembrane region" description="Helical" evidence="2">
    <location>
        <begin position="120"/>
        <end position="138"/>
    </location>
</feature>
<keyword evidence="4" id="KW-1185">Reference proteome</keyword>
<evidence type="ECO:0000313" key="3">
    <source>
        <dbReference type="EMBL" id="KAF2870305.1"/>
    </source>
</evidence>
<evidence type="ECO:0000256" key="1">
    <source>
        <dbReference type="SAM" id="MobiDB-lite"/>
    </source>
</evidence>
<feature type="transmembrane region" description="Helical" evidence="2">
    <location>
        <begin position="54"/>
        <end position="74"/>
    </location>
</feature>
<keyword evidence="2" id="KW-1133">Transmembrane helix</keyword>
<feature type="region of interest" description="Disordered" evidence="1">
    <location>
        <begin position="276"/>
        <end position="314"/>
    </location>
</feature>
<feature type="transmembrane region" description="Helical" evidence="2">
    <location>
        <begin position="496"/>
        <end position="516"/>
    </location>
</feature>
<feature type="compositionally biased region" description="Low complexity" evidence="1">
    <location>
        <begin position="292"/>
        <end position="302"/>
    </location>
</feature>
<dbReference type="Proteomes" id="UP000481861">
    <property type="component" value="Unassembled WGS sequence"/>
</dbReference>
<keyword evidence="2" id="KW-0812">Transmembrane</keyword>
<feature type="region of interest" description="Disordered" evidence="1">
    <location>
        <begin position="213"/>
        <end position="244"/>
    </location>
</feature>
<gene>
    <name evidence="3" type="ORF">BDV95DRAFT_608300</name>
</gene>
<comment type="caution">
    <text evidence="3">The sequence shown here is derived from an EMBL/GenBank/DDBJ whole genome shotgun (WGS) entry which is preliminary data.</text>
</comment>
<dbReference type="EMBL" id="JAADJZ010000014">
    <property type="protein sequence ID" value="KAF2870305.1"/>
    <property type="molecule type" value="Genomic_DNA"/>
</dbReference>
<evidence type="ECO:0000313" key="4">
    <source>
        <dbReference type="Proteomes" id="UP000481861"/>
    </source>
</evidence>
<name>A0A7C8MM48_9PLEO</name>
<feature type="compositionally biased region" description="Pro residues" evidence="1">
    <location>
        <begin position="279"/>
        <end position="291"/>
    </location>
</feature>
<feature type="compositionally biased region" description="Pro residues" evidence="1">
    <location>
        <begin position="303"/>
        <end position="314"/>
    </location>
</feature>
<keyword evidence="2" id="KW-0472">Membrane</keyword>
<dbReference type="OrthoDB" id="3945378at2759"/>